<keyword evidence="1" id="KW-0614">Plasmid</keyword>
<protein>
    <recommendedName>
        <fullName evidence="3">HNH endonuclease</fullName>
    </recommendedName>
</protein>
<dbReference type="AlphaFoldDB" id="A0A0B5AX99"/>
<dbReference type="EMBL" id="CP009417">
    <property type="protein sequence ID" value="AJD93193.1"/>
    <property type="molecule type" value="Genomic_DNA"/>
</dbReference>
<name>A0A0B5AX99_9BACL</name>
<dbReference type="HOGENOM" id="CLU_093756_0_0_9"/>
<sequence>MNKTRTRIHVPIGQEEKAEKLGAIYDGRMKSYVVPQHMPIILFQEFIPLPIELVPASNWENNVRSEFKEEWRDIRRVCYRKAGYRCEKCGGVGEDHPVECHEEWSYDDQKGIQKLERLIALCPLCHKSQHYGYAVISGLEQEVRKHILKQNRWKKEDLDKYLEEVFLVFEHRSRREWKLDLEALQDYR</sequence>
<evidence type="ECO:0008006" key="3">
    <source>
        <dbReference type="Google" id="ProtNLM"/>
    </source>
</evidence>
<organism evidence="1 2">
    <name type="scientific">Jeotgalibacillus malaysiensis</name>
    <dbReference type="NCBI Taxonomy" id="1508404"/>
    <lineage>
        <taxon>Bacteria</taxon>
        <taxon>Bacillati</taxon>
        <taxon>Bacillota</taxon>
        <taxon>Bacilli</taxon>
        <taxon>Bacillales</taxon>
        <taxon>Caryophanaceae</taxon>
        <taxon>Jeotgalibacillus</taxon>
    </lineage>
</organism>
<evidence type="ECO:0000313" key="2">
    <source>
        <dbReference type="Proteomes" id="UP000031449"/>
    </source>
</evidence>
<keyword evidence="2" id="KW-1185">Reference proteome</keyword>
<dbReference type="KEGG" id="jeo:JMA_38750"/>
<evidence type="ECO:0000313" key="1">
    <source>
        <dbReference type="EMBL" id="AJD93193.1"/>
    </source>
</evidence>
<dbReference type="OrthoDB" id="162144at2"/>
<dbReference type="Proteomes" id="UP000031449">
    <property type="component" value="Plasmid unnamed"/>
</dbReference>
<accession>A0A0B5AX99</accession>
<proteinExistence type="predicted"/>
<dbReference type="BioCyc" id="JESP1508404:G14D9-13159-MONOMER"/>
<gene>
    <name evidence="1" type="ORF">JMA_38750</name>
</gene>
<reference evidence="1 2" key="1">
    <citation type="submission" date="2014-08" db="EMBL/GenBank/DDBJ databases">
        <title>Complete genome of a marine bacteria Jeotgalibacillus malaysiensis.</title>
        <authorList>
            <person name="Yaakop A.S."/>
            <person name="Chan K.-G."/>
            <person name="Goh K.M."/>
        </authorList>
    </citation>
    <scope>NUCLEOTIDE SEQUENCE [LARGE SCALE GENOMIC DNA]</scope>
    <source>
        <strain evidence="1 2">D5</strain>
        <plasmid evidence="2">Plasmid</plasmid>
    </source>
</reference>
<geneLocation type="plasmid" evidence="2"/>